<sequence>MKIVVLAGGRSPERNVSLSSGIKITNALREKGHQAVLIDLFLGDQLQDVTNIDEIFDRKPAPQPKVISDEILTNAAINKLRTDGTRGLFGPNVLKICQAADIVFLGLHGEDGENGKVQAVLDTFDVRYTGSDPLSSAMVMNKKISKELLFQNKIKTARYVAVSKNDAEVPPMDFGFPVVVKPTSGGSSIGMHFAHDANELNSALADAFRFDNEALVEEFISGREFSLGIVNGIALPGIEIKVNDGWYDFEHKFQDNKTTFVTPPDLPDDVHEEMKSIALKTFKVLEMANYGRIDFFVNADGIFVIEANTLPGMTPLSLLPQEAVADGISYPELCDQIVNGKVVAYQQKEI</sequence>
<comment type="function">
    <text evidence="13">Cell wall formation.</text>
</comment>
<dbReference type="OrthoDB" id="9813261at2"/>
<dbReference type="GO" id="GO:0046872">
    <property type="term" value="F:metal ion binding"/>
    <property type="evidence" value="ECO:0007669"/>
    <property type="project" value="UniProtKB-KW"/>
</dbReference>
<dbReference type="SUPFAM" id="SSF56059">
    <property type="entry name" value="Glutathione synthetase ATP-binding domain-like"/>
    <property type="match status" value="1"/>
</dbReference>
<name>A0A192GYQ3_9LACO</name>
<dbReference type="NCBIfam" id="TIGR01205">
    <property type="entry name" value="D_ala_D_alaTIGR"/>
    <property type="match status" value="1"/>
</dbReference>
<keyword evidence="9 13" id="KW-0133">Cell shape</keyword>
<evidence type="ECO:0000256" key="11">
    <source>
        <dbReference type="ARBA" id="ARBA00023211"/>
    </source>
</evidence>
<keyword evidence="4 13" id="KW-0963">Cytoplasm</keyword>
<evidence type="ECO:0000256" key="5">
    <source>
        <dbReference type="ARBA" id="ARBA00022598"/>
    </source>
</evidence>
<keyword evidence="6 15" id="KW-0479">Metal-binding</keyword>
<dbReference type="InterPro" id="IPR016185">
    <property type="entry name" value="PreATP-grasp_dom_sf"/>
</dbReference>
<dbReference type="GO" id="GO:0008716">
    <property type="term" value="F:D-alanine-D-alanine ligase activity"/>
    <property type="evidence" value="ECO:0007669"/>
    <property type="project" value="UniProtKB-UniRule"/>
</dbReference>
<keyword evidence="7 16" id="KW-0547">Nucleotide-binding</keyword>
<dbReference type="Gene3D" id="3.30.470.20">
    <property type="entry name" value="ATP-grasp fold, B domain"/>
    <property type="match status" value="1"/>
</dbReference>
<dbReference type="EMBL" id="CP014873">
    <property type="protein sequence ID" value="ANK61654.1"/>
    <property type="molecule type" value="Genomic_DNA"/>
</dbReference>
<dbReference type="InterPro" id="IPR011127">
    <property type="entry name" value="Dala_Dala_lig_N"/>
</dbReference>
<feature type="active site" evidence="14">
    <location>
        <position position="317"/>
    </location>
</feature>
<feature type="binding site" evidence="15">
    <location>
        <position position="306"/>
    </location>
    <ligand>
        <name>Mg(2+)</name>
        <dbReference type="ChEBI" id="CHEBI:18420"/>
        <label>2</label>
    </ligand>
</feature>
<dbReference type="SUPFAM" id="SSF52440">
    <property type="entry name" value="PreATP-grasp domain"/>
    <property type="match status" value="1"/>
</dbReference>
<feature type="domain" description="ATP-grasp" evidence="17">
    <location>
        <begin position="146"/>
        <end position="339"/>
    </location>
</feature>
<accession>A0A192GYQ3</accession>
<dbReference type="AlphaFoldDB" id="A0A192GYQ3"/>
<dbReference type="InterPro" id="IPR013815">
    <property type="entry name" value="ATP_grasp_subdomain_1"/>
</dbReference>
<dbReference type="SMART" id="SM01209">
    <property type="entry name" value="GARS_A"/>
    <property type="match status" value="1"/>
</dbReference>
<dbReference type="InterPro" id="IPR011095">
    <property type="entry name" value="Dala_Dala_lig_C"/>
</dbReference>
<evidence type="ECO:0000256" key="2">
    <source>
        <dbReference type="ARBA" id="ARBA00004496"/>
    </source>
</evidence>
<dbReference type="STRING" id="375175.AYR53_02070"/>
<evidence type="ECO:0000256" key="9">
    <source>
        <dbReference type="ARBA" id="ARBA00022960"/>
    </source>
</evidence>
<dbReference type="PANTHER" id="PTHR23132:SF23">
    <property type="entry name" value="D-ALANINE--D-ALANINE LIGASE B"/>
    <property type="match status" value="1"/>
</dbReference>
<feature type="binding site" evidence="15">
    <location>
        <position position="306"/>
    </location>
    <ligand>
        <name>Mg(2+)</name>
        <dbReference type="ChEBI" id="CHEBI:18420"/>
        <label>1</label>
    </ligand>
</feature>
<keyword evidence="11 15" id="KW-0464">Manganese</keyword>
<dbReference type="PANTHER" id="PTHR23132">
    <property type="entry name" value="D-ALANINE--D-ALANINE LIGASE"/>
    <property type="match status" value="1"/>
</dbReference>
<keyword evidence="15" id="KW-0460">Magnesium</keyword>
<keyword evidence="8 16" id="KW-0067">ATP-binding</keyword>
<feature type="binding site" evidence="15">
    <location>
        <position position="294"/>
    </location>
    <ligand>
        <name>Mg(2+)</name>
        <dbReference type="ChEBI" id="CHEBI:18420"/>
        <label>1</label>
    </ligand>
</feature>
<evidence type="ECO:0000256" key="4">
    <source>
        <dbReference type="ARBA" id="ARBA00022490"/>
    </source>
</evidence>
<evidence type="ECO:0000256" key="7">
    <source>
        <dbReference type="ARBA" id="ARBA00022741"/>
    </source>
</evidence>
<dbReference type="Proteomes" id="UP000078582">
    <property type="component" value="Chromosome"/>
</dbReference>
<comment type="catalytic activity">
    <reaction evidence="13">
        <text>2 D-alanine + ATP = D-alanyl-D-alanine + ADP + phosphate + H(+)</text>
        <dbReference type="Rhea" id="RHEA:11224"/>
        <dbReference type="ChEBI" id="CHEBI:15378"/>
        <dbReference type="ChEBI" id="CHEBI:30616"/>
        <dbReference type="ChEBI" id="CHEBI:43474"/>
        <dbReference type="ChEBI" id="CHEBI:57416"/>
        <dbReference type="ChEBI" id="CHEBI:57822"/>
        <dbReference type="ChEBI" id="CHEBI:456216"/>
        <dbReference type="EC" id="6.3.2.4"/>
    </reaction>
</comment>
<evidence type="ECO:0000256" key="16">
    <source>
        <dbReference type="PROSITE-ProRule" id="PRU00409"/>
    </source>
</evidence>
<dbReference type="GO" id="GO:0005737">
    <property type="term" value="C:cytoplasm"/>
    <property type="evidence" value="ECO:0007669"/>
    <property type="project" value="UniProtKB-SubCell"/>
</dbReference>
<dbReference type="Gene3D" id="3.30.1490.20">
    <property type="entry name" value="ATP-grasp fold, A domain"/>
    <property type="match status" value="1"/>
</dbReference>
<evidence type="ECO:0000256" key="12">
    <source>
        <dbReference type="ARBA" id="ARBA00023316"/>
    </source>
</evidence>
<evidence type="ECO:0000256" key="13">
    <source>
        <dbReference type="HAMAP-Rule" id="MF_00047"/>
    </source>
</evidence>
<organism evidence="18 19">
    <name type="scientific">Loigolactobacillus backii</name>
    <dbReference type="NCBI Taxonomy" id="375175"/>
    <lineage>
        <taxon>Bacteria</taxon>
        <taxon>Bacillati</taxon>
        <taxon>Bacillota</taxon>
        <taxon>Bacilli</taxon>
        <taxon>Lactobacillales</taxon>
        <taxon>Lactobacillaceae</taxon>
        <taxon>Loigolactobacillus</taxon>
    </lineage>
</organism>
<dbReference type="InterPro" id="IPR000291">
    <property type="entry name" value="D-Ala_lig_Van_CS"/>
</dbReference>
<evidence type="ECO:0000259" key="17">
    <source>
        <dbReference type="PROSITE" id="PS50975"/>
    </source>
</evidence>
<keyword evidence="10 13" id="KW-0573">Peptidoglycan synthesis</keyword>
<dbReference type="UniPathway" id="UPA00219"/>
<evidence type="ECO:0000256" key="14">
    <source>
        <dbReference type="PIRSR" id="PIRSR039102-1"/>
    </source>
</evidence>
<evidence type="ECO:0000256" key="8">
    <source>
        <dbReference type="ARBA" id="ARBA00022840"/>
    </source>
</evidence>
<reference evidence="18 19" key="1">
    <citation type="submission" date="2016-03" db="EMBL/GenBank/DDBJ databases">
        <title>Pediococcus and Lactobacillus from brewery environment - whole genome sequencing and assembly.</title>
        <authorList>
            <person name="Behr J."/>
            <person name="Geissler A.J."/>
            <person name="Vogel R.F."/>
        </authorList>
    </citation>
    <scope>NUCLEOTIDE SEQUENCE [LARGE SCALE GENOMIC DNA]</scope>
    <source>
        <strain evidence="18 19">TMW 1.1989</strain>
    </source>
</reference>
<feature type="active site" evidence="14">
    <location>
        <position position="187"/>
    </location>
</feature>
<dbReference type="GO" id="GO:0009252">
    <property type="term" value="P:peptidoglycan biosynthetic process"/>
    <property type="evidence" value="ECO:0007669"/>
    <property type="project" value="UniProtKB-UniRule"/>
</dbReference>
<proteinExistence type="inferred from homology"/>
<dbReference type="HAMAP" id="MF_00047">
    <property type="entry name" value="Dala_Dala_lig"/>
    <property type="match status" value="1"/>
</dbReference>
<dbReference type="EC" id="6.3.2.4" evidence="13"/>
<evidence type="ECO:0000256" key="10">
    <source>
        <dbReference type="ARBA" id="ARBA00022984"/>
    </source>
</evidence>
<keyword evidence="12 13" id="KW-0961">Cell wall biogenesis/degradation</keyword>
<protein>
    <recommendedName>
        <fullName evidence="13">D-alanine--D-alanine ligase</fullName>
        <ecNumber evidence="13">6.3.2.4</ecNumber>
    </recommendedName>
    <alternativeName>
        <fullName evidence="13">D-Ala-D-Ala ligase</fullName>
    </alternativeName>
    <alternativeName>
        <fullName evidence="13">D-alanylalanine synthetase</fullName>
    </alternativeName>
</protein>
<dbReference type="Pfam" id="PF07478">
    <property type="entry name" value="Dala_Dala_lig_C"/>
    <property type="match status" value="1"/>
</dbReference>
<keyword evidence="19" id="KW-1185">Reference proteome</keyword>
<dbReference type="NCBIfam" id="NF002378">
    <property type="entry name" value="PRK01372.1"/>
    <property type="match status" value="1"/>
</dbReference>
<comment type="subcellular location">
    <subcellularLocation>
        <location evidence="2 13">Cytoplasm</location>
    </subcellularLocation>
</comment>
<comment type="similarity">
    <text evidence="3 13">Belongs to the D-alanine--D-alanine ligase family.</text>
</comment>
<dbReference type="InterPro" id="IPR005905">
    <property type="entry name" value="D_ala_D_ala"/>
</dbReference>
<evidence type="ECO:0000256" key="15">
    <source>
        <dbReference type="PIRSR" id="PIRSR039102-3"/>
    </source>
</evidence>
<evidence type="ECO:0000256" key="6">
    <source>
        <dbReference type="ARBA" id="ARBA00022723"/>
    </source>
</evidence>
<dbReference type="InterPro" id="IPR011761">
    <property type="entry name" value="ATP-grasp"/>
</dbReference>
<comment type="pathway">
    <text evidence="13">Cell wall biogenesis; peptidoglycan biosynthesis.</text>
</comment>
<evidence type="ECO:0000313" key="19">
    <source>
        <dbReference type="Proteomes" id="UP000078582"/>
    </source>
</evidence>
<gene>
    <name evidence="13" type="primary">ddl</name>
    <name evidence="18" type="ORF">AYR53_02070</name>
</gene>
<dbReference type="GO" id="GO:0071555">
    <property type="term" value="P:cell wall organization"/>
    <property type="evidence" value="ECO:0007669"/>
    <property type="project" value="UniProtKB-KW"/>
</dbReference>
<comment type="cofactor">
    <cofactor evidence="15">
        <name>Mg(2+)</name>
        <dbReference type="ChEBI" id="CHEBI:18420"/>
    </cofactor>
    <cofactor evidence="15">
        <name>Mn(2+)</name>
        <dbReference type="ChEBI" id="CHEBI:29035"/>
    </cofactor>
    <text evidence="15">Binds 2 magnesium or manganese ions per subunit.</text>
</comment>
<dbReference type="PROSITE" id="PS00843">
    <property type="entry name" value="DALA_DALA_LIGASE_1"/>
    <property type="match status" value="1"/>
</dbReference>
<keyword evidence="5 13" id="KW-0436">Ligase</keyword>
<feature type="active site" evidence="14">
    <location>
        <position position="13"/>
    </location>
</feature>
<dbReference type="GO" id="GO:0005524">
    <property type="term" value="F:ATP binding"/>
    <property type="evidence" value="ECO:0007669"/>
    <property type="project" value="UniProtKB-UniRule"/>
</dbReference>
<dbReference type="Gene3D" id="3.40.50.20">
    <property type="match status" value="1"/>
</dbReference>
<evidence type="ECO:0000256" key="3">
    <source>
        <dbReference type="ARBA" id="ARBA00010871"/>
    </source>
</evidence>
<dbReference type="Pfam" id="PF01820">
    <property type="entry name" value="Dala_Dala_lig_N"/>
    <property type="match status" value="1"/>
</dbReference>
<evidence type="ECO:0000256" key="1">
    <source>
        <dbReference type="ARBA" id="ARBA00001936"/>
    </source>
</evidence>
<dbReference type="GeneID" id="42981021"/>
<dbReference type="PIRSF" id="PIRSF039102">
    <property type="entry name" value="Ddl/VanB"/>
    <property type="match status" value="1"/>
</dbReference>
<dbReference type="PROSITE" id="PS50975">
    <property type="entry name" value="ATP_GRASP"/>
    <property type="match status" value="1"/>
</dbReference>
<comment type="cofactor">
    <cofactor evidence="1">
        <name>Mn(2+)</name>
        <dbReference type="ChEBI" id="CHEBI:29035"/>
    </cofactor>
</comment>
<evidence type="ECO:0000313" key="18">
    <source>
        <dbReference type="EMBL" id="ANK61654.1"/>
    </source>
</evidence>
<feature type="binding site" evidence="15">
    <location>
        <position position="308"/>
    </location>
    <ligand>
        <name>Mg(2+)</name>
        <dbReference type="ChEBI" id="CHEBI:18420"/>
        <label>2</label>
    </ligand>
</feature>
<dbReference type="RefSeq" id="WP_068279625.1">
    <property type="nucleotide sequence ID" value="NZ_CP014873.1"/>
</dbReference>
<dbReference type="GO" id="GO:0008360">
    <property type="term" value="P:regulation of cell shape"/>
    <property type="evidence" value="ECO:0007669"/>
    <property type="project" value="UniProtKB-KW"/>
</dbReference>